<evidence type="ECO:0000256" key="1">
    <source>
        <dbReference type="SAM" id="MobiDB-lite"/>
    </source>
</evidence>
<dbReference type="EMBL" id="SAWZ01000013">
    <property type="protein sequence ID" value="RXQ99951.1"/>
    <property type="molecule type" value="Genomic_DNA"/>
</dbReference>
<dbReference type="Proteomes" id="UP000289784">
    <property type="component" value="Unassembled WGS sequence"/>
</dbReference>
<sequence length="66" mass="6959">MASATGDTAADGLDAEQRGILEAIDRGERVVGDKATWAVSQGYAQQAEDSDIGLTHKGREVLDGQR</sequence>
<protein>
    <submittedName>
        <fullName evidence="2">Uncharacterized protein</fullName>
    </submittedName>
</protein>
<evidence type="ECO:0000313" key="3">
    <source>
        <dbReference type="Proteomes" id="UP000289784"/>
    </source>
</evidence>
<comment type="caution">
    <text evidence="2">The sequence shown here is derived from an EMBL/GenBank/DDBJ whole genome shotgun (WGS) entry which is preliminary data.</text>
</comment>
<accession>A0A4Q1JSU0</accession>
<dbReference type="OrthoDB" id="6000191at2"/>
<name>A0A4Q1JSU0_9GAMM</name>
<dbReference type="AlphaFoldDB" id="A0A4Q1JSU0"/>
<feature type="compositionally biased region" description="Basic and acidic residues" evidence="1">
    <location>
        <begin position="57"/>
        <end position="66"/>
    </location>
</feature>
<gene>
    <name evidence="2" type="ORF">EPA99_17570</name>
</gene>
<keyword evidence="3" id="KW-1185">Reference proteome</keyword>
<proteinExistence type="predicted"/>
<feature type="region of interest" description="Disordered" evidence="1">
    <location>
        <begin position="45"/>
        <end position="66"/>
    </location>
</feature>
<organism evidence="2 3">
    <name type="scientific">Pseudoxanthomonas composti</name>
    <dbReference type="NCBI Taxonomy" id="2137479"/>
    <lineage>
        <taxon>Bacteria</taxon>
        <taxon>Pseudomonadati</taxon>
        <taxon>Pseudomonadota</taxon>
        <taxon>Gammaproteobacteria</taxon>
        <taxon>Lysobacterales</taxon>
        <taxon>Lysobacteraceae</taxon>
        <taxon>Pseudoxanthomonas</taxon>
    </lineage>
</organism>
<evidence type="ECO:0000313" key="2">
    <source>
        <dbReference type="EMBL" id="RXQ99951.1"/>
    </source>
</evidence>
<reference evidence="2 3" key="1">
    <citation type="submission" date="2019-01" db="EMBL/GenBank/DDBJ databases">
        <title>Pseudoxanthomonas composti sp. nov., isolated from compost.</title>
        <authorList>
            <person name="Yang G."/>
        </authorList>
    </citation>
    <scope>NUCLEOTIDE SEQUENCE [LARGE SCALE GENOMIC DNA]</scope>
    <source>
        <strain evidence="2 3">GSS15</strain>
    </source>
</reference>